<name>A0A174D511_9ACTN</name>
<dbReference type="AlphaFoldDB" id="A0A174D511"/>
<dbReference type="Pfam" id="PF00535">
    <property type="entry name" value="Glycos_transf_2"/>
    <property type="match status" value="1"/>
</dbReference>
<proteinExistence type="predicted"/>
<dbReference type="PANTHER" id="PTHR22916">
    <property type="entry name" value="GLYCOSYLTRANSFERASE"/>
    <property type="match status" value="1"/>
</dbReference>
<evidence type="ECO:0000313" key="2">
    <source>
        <dbReference type="EMBL" id="CUO19155.1"/>
    </source>
</evidence>
<organism evidence="2 3">
    <name type="scientific">Collinsella aerofaciens</name>
    <dbReference type="NCBI Taxonomy" id="74426"/>
    <lineage>
        <taxon>Bacteria</taxon>
        <taxon>Bacillati</taxon>
        <taxon>Actinomycetota</taxon>
        <taxon>Coriobacteriia</taxon>
        <taxon>Coriobacteriales</taxon>
        <taxon>Coriobacteriaceae</taxon>
        <taxon>Collinsella</taxon>
    </lineage>
</organism>
<dbReference type="InterPro" id="IPR001173">
    <property type="entry name" value="Glyco_trans_2-like"/>
</dbReference>
<evidence type="ECO:0000313" key="3">
    <source>
        <dbReference type="Proteomes" id="UP000095468"/>
    </source>
</evidence>
<dbReference type="RefSeq" id="WP_055286567.1">
    <property type="nucleotide sequence ID" value="NZ_CYYP01000009.1"/>
</dbReference>
<reference evidence="2 3" key="1">
    <citation type="submission" date="2015-09" db="EMBL/GenBank/DDBJ databases">
        <authorList>
            <consortium name="Pathogen Informatics"/>
        </authorList>
    </citation>
    <scope>NUCLEOTIDE SEQUENCE [LARGE SCALE GENOMIC DNA]</scope>
    <source>
        <strain evidence="2 3">2789STDY5608823</strain>
    </source>
</reference>
<dbReference type="CDD" id="cd00761">
    <property type="entry name" value="Glyco_tranf_GTA_type"/>
    <property type="match status" value="1"/>
</dbReference>
<dbReference type="Proteomes" id="UP000095468">
    <property type="component" value="Unassembled WGS sequence"/>
</dbReference>
<evidence type="ECO:0000259" key="1">
    <source>
        <dbReference type="Pfam" id="PF00535"/>
    </source>
</evidence>
<dbReference type="Gene3D" id="3.90.550.10">
    <property type="entry name" value="Spore Coat Polysaccharide Biosynthesis Protein SpsA, Chain A"/>
    <property type="match status" value="1"/>
</dbReference>
<dbReference type="SUPFAM" id="SSF53448">
    <property type="entry name" value="Nucleotide-diphospho-sugar transferases"/>
    <property type="match status" value="1"/>
</dbReference>
<dbReference type="GO" id="GO:0016758">
    <property type="term" value="F:hexosyltransferase activity"/>
    <property type="evidence" value="ECO:0007669"/>
    <property type="project" value="UniProtKB-ARBA"/>
</dbReference>
<gene>
    <name evidence="2" type="primary">kfoC_1</name>
    <name evidence="2" type="ORF">ERS852381_01192</name>
</gene>
<protein>
    <submittedName>
        <fullName evidence="2">Chondroitin polymerase</fullName>
    </submittedName>
</protein>
<accession>A0A174D511</accession>
<dbReference type="PANTHER" id="PTHR22916:SF3">
    <property type="entry name" value="UDP-GLCNAC:BETAGAL BETA-1,3-N-ACETYLGLUCOSAMINYLTRANSFERASE-LIKE PROTEIN 1"/>
    <property type="match status" value="1"/>
</dbReference>
<sequence length="367" mass="41428">MSTNASGSPVLSLLIPIYNVQRYLRECLDSALAQTLKDIEIICINDGSTDNSPAIIREYMERDGRVKMIDKANSGYGDSMNHGLEMARGKYVGILESDDFMASDALEKLVSAADSNNADFAKANFDFYWSKPEERRSLHEMFKAKDCGKPVHPSDTTQFFKQKPSIWSAVYRRDFLERNGITFLPTPGASFQDTSFAFKVIACADKAVYLHDAVLSYRQDNENSSVNSSAKVFCVNTEYAEIERWIREDYARDHASGDVARMLKFNQLIKYDSYMWNYVRLAPKFYKEFLVQMTKEFQASLDAGDFSLDDLKPWKRANLAAILKDPEAWVDEHPHFATDGALGRAKYYASVGGPGVVAAFLIESLRG</sequence>
<dbReference type="InterPro" id="IPR029044">
    <property type="entry name" value="Nucleotide-diphossugar_trans"/>
</dbReference>
<feature type="domain" description="Glycosyltransferase 2-like" evidence="1">
    <location>
        <begin position="12"/>
        <end position="148"/>
    </location>
</feature>
<dbReference type="EMBL" id="CYYP01000009">
    <property type="protein sequence ID" value="CUO19155.1"/>
    <property type="molecule type" value="Genomic_DNA"/>
</dbReference>